<reference evidence="1 2" key="1">
    <citation type="journal article" date="2019" name="Int. J. Syst. Evol. Microbiol.">
        <title>The Global Catalogue of Microorganisms (GCM) 10K type strain sequencing project: providing services to taxonomists for standard genome sequencing and annotation.</title>
        <authorList>
            <consortium name="The Broad Institute Genomics Platform"/>
            <consortium name="The Broad Institute Genome Sequencing Center for Infectious Disease"/>
            <person name="Wu L."/>
            <person name="Ma J."/>
        </authorList>
    </citation>
    <scope>NUCLEOTIDE SEQUENCE [LARGE SCALE GENOMIC DNA]</scope>
    <source>
        <strain evidence="1 2">CGMCC 1.12237</strain>
    </source>
</reference>
<accession>A0ABD5R7E1</accession>
<evidence type="ECO:0000313" key="2">
    <source>
        <dbReference type="Proteomes" id="UP001596201"/>
    </source>
</evidence>
<gene>
    <name evidence="1" type="ORF">ACFPJ5_01400</name>
</gene>
<comment type="caution">
    <text evidence="1">The sequence shown here is derived from an EMBL/GenBank/DDBJ whole genome shotgun (WGS) entry which is preliminary data.</text>
</comment>
<name>A0ABD5R7E1_9EURY</name>
<dbReference type="AlphaFoldDB" id="A0ABD5R7E1"/>
<dbReference type="EMBL" id="JBHSKX010000001">
    <property type="protein sequence ID" value="MFC5365577.1"/>
    <property type="molecule type" value="Genomic_DNA"/>
</dbReference>
<dbReference type="Proteomes" id="UP001596201">
    <property type="component" value="Unassembled WGS sequence"/>
</dbReference>
<sequence length="56" mass="5753">MMLGNRIRGHCIRHSRLLVILVVLSILLATQGVAAAGGGGLEATIGQQGHVIEPGP</sequence>
<evidence type="ECO:0000313" key="1">
    <source>
        <dbReference type="EMBL" id="MFC5365577.1"/>
    </source>
</evidence>
<proteinExistence type="predicted"/>
<protein>
    <submittedName>
        <fullName evidence="1">Uncharacterized protein</fullName>
    </submittedName>
</protein>
<keyword evidence="2" id="KW-1185">Reference proteome</keyword>
<organism evidence="1 2">
    <name type="scientific">Salinirubrum litoreum</name>
    <dbReference type="NCBI Taxonomy" id="1126234"/>
    <lineage>
        <taxon>Archaea</taxon>
        <taxon>Methanobacteriati</taxon>
        <taxon>Methanobacteriota</taxon>
        <taxon>Stenosarchaea group</taxon>
        <taxon>Halobacteria</taxon>
        <taxon>Halobacteriales</taxon>
        <taxon>Haloferacaceae</taxon>
        <taxon>Salinirubrum</taxon>
    </lineage>
</organism>
<dbReference type="RefSeq" id="WP_227229134.1">
    <property type="nucleotide sequence ID" value="NZ_JAJCVJ010000001.1"/>
</dbReference>